<evidence type="ECO:0000259" key="11">
    <source>
        <dbReference type="PROSITE" id="PS51324"/>
    </source>
</evidence>
<dbReference type="PROSITE" id="PS51324">
    <property type="entry name" value="ERV_ALR"/>
    <property type="match status" value="1"/>
</dbReference>
<keyword evidence="13" id="KW-1185">Reference proteome</keyword>
<dbReference type="Gene3D" id="1.20.120.310">
    <property type="entry name" value="ERV/ALR sulfhydryl oxidase domain"/>
    <property type="match status" value="1"/>
</dbReference>
<evidence type="ECO:0000256" key="10">
    <source>
        <dbReference type="SAM" id="MobiDB-lite"/>
    </source>
</evidence>
<gene>
    <name evidence="12" type="ORF">G7Y89_g3635</name>
</gene>
<dbReference type="EMBL" id="JAAMPI010000182">
    <property type="protein sequence ID" value="KAF4634474.1"/>
    <property type="molecule type" value="Genomic_DNA"/>
</dbReference>
<dbReference type="OrthoDB" id="5404895at2759"/>
<dbReference type="InterPro" id="IPR008040">
    <property type="entry name" value="Hydant_A_N"/>
</dbReference>
<dbReference type="Pfam" id="PF01968">
    <property type="entry name" value="Hydantoinase_A"/>
    <property type="match status" value="1"/>
</dbReference>
<feature type="compositionally biased region" description="Polar residues" evidence="10">
    <location>
        <begin position="43"/>
        <end position="58"/>
    </location>
</feature>
<dbReference type="InterPro" id="IPR002821">
    <property type="entry name" value="Hydantoinase_A"/>
</dbReference>
<evidence type="ECO:0000256" key="6">
    <source>
        <dbReference type="ARBA" id="ARBA00023002"/>
    </source>
</evidence>
<dbReference type="GO" id="GO:0015035">
    <property type="term" value="F:protein-disulfide reductase activity"/>
    <property type="evidence" value="ECO:0007669"/>
    <property type="project" value="UniProtKB-ARBA"/>
</dbReference>
<dbReference type="Pfam" id="PF04777">
    <property type="entry name" value="Evr1_Alr"/>
    <property type="match status" value="1"/>
</dbReference>
<comment type="cofactor">
    <cofactor evidence="1 9">
        <name>FAD</name>
        <dbReference type="ChEBI" id="CHEBI:57692"/>
    </cofactor>
</comment>
<evidence type="ECO:0000313" key="12">
    <source>
        <dbReference type="EMBL" id="KAF4634474.1"/>
    </source>
</evidence>
<keyword evidence="7" id="KW-0496">Mitochondrion</keyword>
<dbReference type="InterPro" id="IPR003692">
    <property type="entry name" value="Hydantoinase_B"/>
</dbReference>
<dbReference type="SUPFAM" id="SSF69000">
    <property type="entry name" value="FAD-dependent thiol oxidase"/>
    <property type="match status" value="1"/>
</dbReference>
<dbReference type="GO" id="GO:0005758">
    <property type="term" value="C:mitochondrial intermembrane space"/>
    <property type="evidence" value="ECO:0007669"/>
    <property type="project" value="UniProtKB-SubCell"/>
</dbReference>
<dbReference type="EC" id="1.8.3.2" evidence="9"/>
<dbReference type="InterPro" id="IPR036774">
    <property type="entry name" value="ERV/ALR_sulphydryl_oxid_sf"/>
</dbReference>
<evidence type="ECO:0000256" key="7">
    <source>
        <dbReference type="ARBA" id="ARBA00023128"/>
    </source>
</evidence>
<keyword evidence="5 9" id="KW-0274">FAD</keyword>
<comment type="similarity">
    <text evidence="3">Belongs to the oxoprolinase family.</text>
</comment>
<evidence type="ECO:0000256" key="8">
    <source>
        <dbReference type="ARBA" id="ARBA00023157"/>
    </source>
</evidence>
<sequence length="1545" mass="168709">MADDTREEESSATTPLATSVSSEPPKKYPKGVVLGKDGKPCRSCTSSASFKDWSSQAKKSAKLPGTATTHPHAESGPPDDCPPDVEQLGRSSWTLLHSITASYPVSPTPTEQNNVKQFMGLFGKLYPCWICAEDFQAFMVKNQVRAESRDEFGRWMCEAHNEVNQKLGKKEFDCNKWEERWRTGWEDGRMRFIVMISPSRHRESNDSQDAGTGYRLGVDVGGTFTDICVFTPEGKTVRTKVPSTSHDQSIGVKNGIKKAREELKELYSWSGEFESIHHGTTVGTNAVLEGKGAKSALVVTAGHKDVLAVRRSQIPGGLGAWINFIPPVPIVPLESTVQCHGMMSADGEIVTPIDEAALRKDLVHLKKQKLEAVTISLLNSYQNPAHEKAVAKILREELDEDIEIVCSADVLPEVGEYERTVTASANAIVKPVVKRYLANLQKLLTEDSETIRILKSDGGLTTLELAGELPVNILMSGPAGGVRGVADVVAKKTKYKNLITLDMGGTSTDCALISNGNPALRRETAVDSLTVRAPSVDVQTVGAGGGSIAQYVELTSTLRVGPESSGANPGPACYGKGGQNATVTDANAVLGYLPDKLLGGAFPLDIASAVTAVESVASQMGLTTDQTAQGIYNLVNERMYNALRNVSVEQGYNPEDFSLVAFGGAGPLHANAVGKLLGAWPVIIPPAPGVLCAQGDATTKLSHEQSASYIKLLADANQSELWESLQKLRDGCNEVMIKALGDGPSTILSTAYEADLRYKGQALTLSIPLNFEDFKLGPEDFLEAVRTRFDAAHEQSFSFSLPTFSLELMRLGVIVTDGSPDMEITSIETFDSAGAQSPESAIITKKMISTEGQRIEAIFWDRAEITKCGYKVHGPCVISEMDSNTLILPGFFGEVDSYGNILIHPNEDTNLTSDIAHHSWESAQQLVAKLPLIPTLISSSLQSIRNEMDTLMLRCSMSPAIRDQQDEFNVITNKEGKMLVGQFGSFIGQFLDSWKGTIEGDVFVTNDVYEISGAITHLNDVIVLLPIHYKGDIVVPGSMSINATTIFEDGLQIPTVKLYSKGVFNLSMVDVFCRNSRQPDWFRSDLTALVAACRTAATRVCELNERFGPNVYTASCNELLARNRSGISKLIDTQIGEEPSTFTDFVDDDGQGVGPYAITCTMQKKNGKLVFDFSGTSPQSRTSINFYLSTTMFKMFVGHYLLAVFDPFCVVNDGFHDLLDIITPEGSLLRPVRPAALSCRTHMLGRTMDIIQALMGQRSPQYRAAAGFSDSPHFFYSGFKPNGEWYQLYQIGFGGVPARPIGDGVAIKSVPTEAIELNFPLRIEANESLADSGGAGFHRGGNAQRTLYRFLSAGEFSIHDDRWFTKPWGINGGSPGQRSYKKLYRYSQDSENPKVKFLPSKCDHILVEPNDLLEWVTWGGGGLGDPTTRPSEVVALEVARKLVTVEGAKKNYGVVVDPSDYSVNEEETKSFRAKIVASRDAKLYAERVYDRGGTLAELTASCLEETGLPPPKPQWEKDPYGPHVTLPYVKEWYKTMREKCDWDLQ</sequence>
<accession>A0A8H4RQZ1</accession>
<dbReference type="PANTHER" id="PTHR11365">
    <property type="entry name" value="5-OXOPROLINASE RELATED"/>
    <property type="match status" value="1"/>
</dbReference>
<evidence type="ECO:0000256" key="1">
    <source>
        <dbReference type="ARBA" id="ARBA00001974"/>
    </source>
</evidence>
<reference evidence="12 13" key="1">
    <citation type="submission" date="2020-03" db="EMBL/GenBank/DDBJ databases">
        <title>Draft Genome Sequence of Cudoniella acicularis.</title>
        <authorList>
            <person name="Buettner E."/>
            <person name="Kellner H."/>
        </authorList>
    </citation>
    <scope>NUCLEOTIDE SEQUENCE [LARGE SCALE GENOMIC DNA]</scope>
    <source>
        <strain evidence="12 13">DSM 108380</strain>
    </source>
</reference>
<dbReference type="Pfam" id="PF05378">
    <property type="entry name" value="Hydant_A_N"/>
    <property type="match status" value="1"/>
</dbReference>
<comment type="caution">
    <text evidence="12">The sequence shown here is derived from an EMBL/GenBank/DDBJ whole genome shotgun (WGS) entry which is preliminary data.</text>
</comment>
<comment type="catalytic activity">
    <reaction evidence="9">
        <text>2 R'C(R)SH + O2 = R'C(R)S-S(R)CR' + H2O2</text>
        <dbReference type="Rhea" id="RHEA:17357"/>
        <dbReference type="ChEBI" id="CHEBI:15379"/>
        <dbReference type="ChEBI" id="CHEBI:16240"/>
        <dbReference type="ChEBI" id="CHEBI:16520"/>
        <dbReference type="ChEBI" id="CHEBI:17412"/>
        <dbReference type="EC" id="1.8.3.2"/>
    </reaction>
</comment>
<dbReference type="GO" id="GO:0005829">
    <property type="term" value="C:cytosol"/>
    <property type="evidence" value="ECO:0007669"/>
    <property type="project" value="TreeGrafter"/>
</dbReference>
<dbReference type="GO" id="GO:0016972">
    <property type="term" value="F:thiol oxidase activity"/>
    <property type="evidence" value="ECO:0007669"/>
    <property type="project" value="UniProtKB-EC"/>
</dbReference>
<comment type="subcellular location">
    <subcellularLocation>
        <location evidence="2">Mitochondrion intermembrane space</location>
    </subcellularLocation>
</comment>
<keyword evidence="6 9" id="KW-0560">Oxidoreductase</keyword>
<dbReference type="GO" id="GO:0017168">
    <property type="term" value="F:5-oxoprolinase (ATP-hydrolyzing) activity"/>
    <property type="evidence" value="ECO:0007669"/>
    <property type="project" value="TreeGrafter"/>
</dbReference>
<feature type="compositionally biased region" description="Polar residues" evidence="10">
    <location>
        <begin position="11"/>
        <end position="22"/>
    </location>
</feature>
<dbReference type="Proteomes" id="UP000566819">
    <property type="component" value="Unassembled WGS sequence"/>
</dbReference>
<dbReference type="InterPro" id="IPR017905">
    <property type="entry name" value="ERV/ALR_sulphydryl_oxidase"/>
</dbReference>
<dbReference type="Pfam" id="PF02538">
    <property type="entry name" value="Hydantoinase_B"/>
    <property type="match status" value="1"/>
</dbReference>
<name>A0A8H4RQZ1_9HELO</name>
<evidence type="ECO:0000313" key="13">
    <source>
        <dbReference type="Proteomes" id="UP000566819"/>
    </source>
</evidence>
<evidence type="ECO:0000256" key="4">
    <source>
        <dbReference type="ARBA" id="ARBA00022630"/>
    </source>
</evidence>
<protein>
    <recommendedName>
        <fullName evidence="9">Sulfhydryl oxidase</fullName>
        <ecNumber evidence="9">1.8.3.2</ecNumber>
    </recommendedName>
</protein>
<organism evidence="12 13">
    <name type="scientific">Cudoniella acicularis</name>
    <dbReference type="NCBI Taxonomy" id="354080"/>
    <lineage>
        <taxon>Eukaryota</taxon>
        <taxon>Fungi</taxon>
        <taxon>Dikarya</taxon>
        <taxon>Ascomycota</taxon>
        <taxon>Pezizomycotina</taxon>
        <taxon>Leotiomycetes</taxon>
        <taxon>Helotiales</taxon>
        <taxon>Tricladiaceae</taxon>
        <taxon>Cudoniella</taxon>
    </lineage>
</organism>
<dbReference type="GO" id="GO:0006749">
    <property type="term" value="P:glutathione metabolic process"/>
    <property type="evidence" value="ECO:0007669"/>
    <property type="project" value="TreeGrafter"/>
</dbReference>
<dbReference type="FunFam" id="1.20.120.310:FF:000003">
    <property type="entry name" value="Sulfhydryl oxidase"/>
    <property type="match status" value="1"/>
</dbReference>
<feature type="region of interest" description="Disordered" evidence="10">
    <location>
        <begin position="1"/>
        <end position="87"/>
    </location>
</feature>
<evidence type="ECO:0000256" key="9">
    <source>
        <dbReference type="RuleBase" id="RU371123"/>
    </source>
</evidence>
<evidence type="ECO:0000256" key="5">
    <source>
        <dbReference type="ARBA" id="ARBA00022827"/>
    </source>
</evidence>
<evidence type="ECO:0000256" key="2">
    <source>
        <dbReference type="ARBA" id="ARBA00004569"/>
    </source>
</evidence>
<keyword evidence="4 9" id="KW-0285">Flavoprotein</keyword>
<keyword evidence="8" id="KW-1015">Disulfide bond</keyword>
<dbReference type="InterPro" id="IPR045079">
    <property type="entry name" value="Oxoprolinase-like"/>
</dbReference>
<dbReference type="PANTHER" id="PTHR11365:SF23">
    <property type="entry name" value="HYPOTHETICAL 5-OXOPROLINASE (EUROFUNG)-RELATED"/>
    <property type="match status" value="1"/>
</dbReference>
<proteinExistence type="inferred from homology"/>
<dbReference type="Gene3D" id="4.10.320.60">
    <property type="match status" value="1"/>
</dbReference>
<feature type="domain" description="ERV/ALR sulfhydryl oxidase" evidence="11">
    <location>
        <begin position="81"/>
        <end position="181"/>
    </location>
</feature>
<evidence type="ECO:0000256" key="3">
    <source>
        <dbReference type="ARBA" id="ARBA00010403"/>
    </source>
</evidence>